<feature type="transmembrane region" description="Helical" evidence="6">
    <location>
        <begin position="108"/>
        <end position="130"/>
    </location>
</feature>
<keyword evidence="2" id="KW-0813">Transport</keyword>
<evidence type="ECO:0000256" key="3">
    <source>
        <dbReference type="ARBA" id="ARBA00022692"/>
    </source>
</evidence>
<evidence type="ECO:0000256" key="6">
    <source>
        <dbReference type="SAM" id="Phobius"/>
    </source>
</evidence>
<feature type="transmembrane region" description="Helical" evidence="6">
    <location>
        <begin position="303"/>
        <end position="328"/>
    </location>
</feature>
<feature type="transmembrane region" description="Helical" evidence="6">
    <location>
        <begin position="53"/>
        <end position="74"/>
    </location>
</feature>
<dbReference type="EMBL" id="BTGC01000001">
    <property type="protein sequence ID" value="GMM49435.1"/>
    <property type="molecule type" value="Genomic_DNA"/>
</dbReference>
<keyword evidence="8" id="KW-1185">Reference proteome</keyword>
<reference evidence="7 8" key="1">
    <citation type="journal article" date="2023" name="Elife">
        <title>Identification of key yeast species and microbe-microbe interactions impacting larval growth of Drosophila in the wild.</title>
        <authorList>
            <person name="Mure A."/>
            <person name="Sugiura Y."/>
            <person name="Maeda R."/>
            <person name="Honda K."/>
            <person name="Sakurai N."/>
            <person name="Takahashi Y."/>
            <person name="Watada M."/>
            <person name="Katoh T."/>
            <person name="Gotoh A."/>
            <person name="Gotoh Y."/>
            <person name="Taniguchi I."/>
            <person name="Nakamura K."/>
            <person name="Hayashi T."/>
            <person name="Katayama T."/>
            <person name="Uemura T."/>
            <person name="Hattori Y."/>
        </authorList>
    </citation>
    <scope>NUCLEOTIDE SEQUENCE [LARGE SCALE GENOMIC DNA]</scope>
    <source>
        <strain evidence="7 8">SB-73</strain>
    </source>
</reference>
<evidence type="ECO:0000256" key="4">
    <source>
        <dbReference type="ARBA" id="ARBA00022989"/>
    </source>
</evidence>
<dbReference type="Proteomes" id="UP001362899">
    <property type="component" value="Unassembled WGS sequence"/>
</dbReference>
<name>A0AAV5RD14_STABA</name>
<protein>
    <submittedName>
        <fullName evidence="7">Uncharacterized protein</fullName>
    </submittedName>
</protein>
<dbReference type="AlphaFoldDB" id="A0AAV5RD14"/>
<dbReference type="InterPro" id="IPR050360">
    <property type="entry name" value="MFS_Sugar_Transporters"/>
</dbReference>
<feature type="transmembrane region" description="Helical" evidence="6">
    <location>
        <begin position="340"/>
        <end position="366"/>
    </location>
</feature>
<sequence>MTKKELNEKLGAILLWVYVAEVGFSIGIENVFISSVQNTAEFQNQYARSSTDISIICSVYYIVAALSTLLMPIISRIAAQYTLLSFTTVLWLLGYLIASLLVGNFAALVAGTVLKAISIGIEIYIIPVYIERNCHTRHRRTVMFGLFQASVPLGAVYTETIISTCQDTIGRLWQLCTAPVFPICFILFYLPRNETSIIRIDSHYDFDRCVSHSMGFPNGTLKSIQKQFRALRKPNVRRKFWGAILVQQTAVLCGVPGVIRSSKQISKSLGLPIENYVEVVLYALAACVSVVAVPFMHRFPKKVVLQVVLVLMGFMYMILFILNLIYGLQHGSNNNYAQTIAILAVSGLLAQAGLYFGSINGLALVCMSEVLPRQAQGICLSISLGLNWMVNSILNIVIAQLCKKHAEYMFLALAYTCFILFVLISVYIKLN</sequence>
<feature type="transmembrane region" description="Helical" evidence="6">
    <location>
        <begin position="12"/>
        <end position="33"/>
    </location>
</feature>
<dbReference type="SUPFAM" id="SSF103473">
    <property type="entry name" value="MFS general substrate transporter"/>
    <property type="match status" value="1"/>
</dbReference>
<feature type="transmembrane region" description="Helical" evidence="6">
    <location>
        <begin position="142"/>
        <end position="160"/>
    </location>
</feature>
<keyword evidence="4 6" id="KW-1133">Transmembrane helix</keyword>
<dbReference type="PANTHER" id="PTHR48022:SF2">
    <property type="entry name" value="PLASTIDIC GLUCOSE TRANSPORTER 4"/>
    <property type="match status" value="1"/>
</dbReference>
<evidence type="ECO:0000256" key="1">
    <source>
        <dbReference type="ARBA" id="ARBA00004141"/>
    </source>
</evidence>
<feature type="transmembrane region" description="Helical" evidence="6">
    <location>
        <begin position="172"/>
        <end position="190"/>
    </location>
</feature>
<organism evidence="7 8">
    <name type="scientific">Starmerella bacillaris</name>
    <name type="common">Yeast</name>
    <name type="synonym">Candida zemplinina</name>
    <dbReference type="NCBI Taxonomy" id="1247836"/>
    <lineage>
        <taxon>Eukaryota</taxon>
        <taxon>Fungi</taxon>
        <taxon>Dikarya</taxon>
        <taxon>Ascomycota</taxon>
        <taxon>Saccharomycotina</taxon>
        <taxon>Dipodascomycetes</taxon>
        <taxon>Dipodascales</taxon>
        <taxon>Trichomonascaceae</taxon>
        <taxon>Starmerella</taxon>
    </lineage>
</organism>
<dbReference type="InterPro" id="IPR036259">
    <property type="entry name" value="MFS_trans_sf"/>
</dbReference>
<evidence type="ECO:0000313" key="8">
    <source>
        <dbReference type="Proteomes" id="UP001362899"/>
    </source>
</evidence>
<accession>A0AAV5RD14</accession>
<dbReference type="PANTHER" id="PTHR48022">
    <property type="entry name" value="PLASTIDIC GLUCOSE TRANSPORTER 4"/>
    <property type="match status" value="1"/>
</dbReference>
<comment type="caution">
    <text evidence="7">The sequence shown here is derived from an EMBL/GenBank/DDBJ whole genome shotgun (WGS) entry which is preliminary data.</text>
</comment>
<feature type="transmembrane region" description="Helical" evidence="6">
    <location>
        <begin position="408"/>
        <end position="428"/>
    </location>
</feature>
<dbReference type="Pfam" id="PF00083">
    <property type="entry name" value="Sugar_tr"/>
    <property type="match status" value="1"/>
</dbReference>
<dbReference type="Gene3D" id="1.20.1250.20">
    <property type="entry name" value="MFS general substrate transporter like domains"/>
    <property type="match status" value="2"/>
</dbReference>
<evidence type="ECO:0000256" key="5">
    <source>
        <dbReference type="ARBA" id="ARBA00023136"/>
    </source>
</evidence>
<gene>
    <name evidence="7" type="ORF">DASB73_003930</name>
</gene>
<feature type="transmembrane region" description="Helical" evidence="6">
    <location>
        <begin position="378"/>
        <end position="402"/>
    </location>
</feature>
<feature type="transmembrane region" description="Helical" evidence="6">
    <location>
        <begin position="279"/>
        <end position="296"/>
    </location>
</feature>
<proteinExistence type="predicted"/>
<comment type="subcellular location">
    <subcellularLocation>
        <location evidence="1">Membrane</location>
        <topology evidence="1">Multi-pass membrane protein</topology>
    </subcellularLocation>
</comment>
<feature type="transmembrane region" description="Helical" evidence="6">
    <location>
        <begin position="240"/>
        <end position="259"/>
    </location>
</feature>
<dbReference type="InterPro" id="IPR005828">
    <property type="entry name" value="MFS_sugar_transport-like"/>
</dbReference>
<evidence type="ECO:0000256" key="2">
    <source>
        <dbReference type="ARBA" id="ARBA00022448"/>
    </source>
</evidence>
<feature type="transmembrane region" description="Helical" evidence="6">
    <location>
        <begin position="81"/>
        <end position="102"/>
    </location>
</feature>
<dbReference type="GO" id="GO:0016020">
    <property type="term" value="C:membrane"/>
    <property type="evidence" value="ECO:0007669"/>
    <property type="project" value="UniProtKB-SubCell"/>
</dbReference>
<keyword evidence="3 6" id="KW-0812">Transmembrane</keyword>
<evidence type="ECO:0000313" key="7">
    <source>
        <dbReference type="EMBL" id="GMM49435.1"/>
    </source>
</evidence>
<keyword evidence="5 6" id="KW-0472">Membrane</keyword>
<dbReference type="GO" id="GO:0005351">
    <property type="term" value="F:carbohydrate:proton symporter activity"/>
    <property type="evidence" value="ECO:0007669"/>
    <property type="project" value="TreeGrafter"/>
</dbReference>